<dbReference type="InterPro" id="IPR005361">
    <property type="entry name" value="UPF0158"/>
</dbReference>
<evidence type="ECO:0000313" key="1">
    <source>
        <dbReference type="EMBL" id="VFJ46617.1"/>
    </source>
</evidence>
<proteinExistence type="predicted"/>
<reference evidence="1" key="1">
    <citation type="submission" date="2019-02" db="EMBL/GenBank/DDBJ databases">
        <authorList>
            <person name="Gruber-Vodicka R. H."/>
            <person name="Seah K. B. B."/>
        </authorList>
    </citation>
    <scope>NUCLEOTIDE SEQUENCE</scope>
    <source>
        <strain evidence="1">BECK_BZ15</strain>
    </source>
</reference>
<protein>
    <submittedName>
        <fullName evidence="1">Uncharacterized protein</fullName>
    </submittedName>
</protein>
<dbReference type="AlphaFoldDB" id="A0A450S4C8"/>
<name>A0A450S4C8_9GAMM</name>
<accession>A0A450S4C8</accession>
<dbReference type="Pfam" id="PF03682">
    <property type="entry name" value="UPF0158"/>
    <property type="match status" value="1"/>
</dbReference>
<organism evidence="1">
    <name type="scientific">Candidatus Kentrum sp. FW</name>
    <dbReference type="NCBI Taxonomy" id="2126338"/>
    <lineage>
        <taxon>Bacteria</taxon>
        <taxon>Pseudomonadati</taxon>
        <taxon>Pseudomonadota</taxon>
        <taxon>Gammaproteobacteria</taxon>
        <taxon>Candidatus Kentrum</taxon>
    </lineage>
</organism>
<gene>
    <name evidence="1" type="ORF">BECKFW1821A_GA0114235_101336</name>
</gene>
<sequence>MTDKRIKFSDIREAFDFVSFGGEAMEHEAYLCLDTGHIYWYSDYADNEEEPLPDNIGDMEKYAAIPHKNDLDLGKPLVSRFTEEHMPEDYETVQTIFSGRGAYARFKDLLDARGMLKEWYEYENTATDEALFEWCEENDIEISR</sequence>
<dbReference type="EMBL" id="CAADEW010000013">
    <property type="protein sequence ID" value="VFJ46617.1"/>
    <property type="molecule type" value="Genomic_DNA"/>
</dbReference>